<evidence type="ECO:0000313" key="1">
    <source>
        <dbReference type="EMBL" id="KAJ8116005.1"/>
    </source>
</evidence>
<organism evidence="1 2">
    <name type="scientific">Nemania bipapillata</name>
    <dbReference type="NCBI Taxonomy" id="110536"/>
    <lineage>
        <taxon>Eukaryota</taxon>
        <taxon>Fungi</taxon>
        <taxon>Dikarya</taxon>
        <taxon>Ascomycota</taxon>
        <taxon>Pezizomycotina</taxon>
        <taxon>Sordariomycetes</taxon>
        <taxon>Xylariomycetidae</taxon>
        <taxon>Xylariales</taxon>
        <taxon>Xylariaceae</taxon>
        <taxon>Nemania</taxon>
    </lineage>
</organism>
<gene>
    <name evidence="1" type="ORF">ONZ43_g4538</name>
</gene>
<dbReference type="EMBL" id="JAPESX010001241">
    <property type="protein sequence ID" value="KAJ8116005.1"/>
    <property type="molecule type" value="Genomic_DNA"/>
</dbReference>
<keyword evidence="2" id="KW-1185">Reference proteome</keyword>
<dbReference type="Proteomes" id="UP001153334">
    <property type="component" value="Unassembled WGS sequence"/>
</dbReference>
<sequence length="85" mass="10117">MSGTGNVEDMWVWAVDVDFDTDFPPVDEAADPRKVEYRGYMRVRLQQLVDGFFEMRHFHAEDQPFFCLWTAAIKSRNRVFERIRA</sequence>
<evidence type="ECO:0000313" key="2">
    <source>
        <dbReference type="Proteomes" id="UP001153334"/>
    </source>
</evidence>
<comment type="caution">
    <text evidence="1">The sequence shown here is derived from an EMBL/GenBank/DDBJ whole genome shotgun (WGS) entry which is preliminary data.</text>
</comment>
<protein>
    <submittedName>
        <fullName evidence="1">Uncharacterized protein</fullName>
    </submittedName>
</protein>
<proteinExistence type="predicted"/>
<reference evidence="1" key="1">
    <citation type="submission" date="2022-11" db="EMBL/GenBank/DDBJ databases">
        <title>Genome Sequence of Nemania bipapillata.</title>
        <authorList>
            <person name="Buettner E."/>
        </authorList>
    </citation>
    <scope>NUCLEOTIDE SEQUENCE</scope>
    <source>
        <strain evidence="1">CP14</strain>
    </source>
</reference>
<name>A0ACC2ILE3_9PEZI</name>
<accession>A0ACC2ILE3</accession>